<gene>
    <name evidence="2" type="ORF">JCM21714_3038</name>
</gene>
<accession>W4VMH7</accession>
<reference evidence="2 3" key="1">
    <citation type="journal article" date="2014" name="Genome Announc.">
        <title>Draft Genome Sequence of the Boron-Tolerant and Moderately Halotolerant Bacterium Gracilibacillus boraciitolerans JCM 21714T.</title>
        <authorList>
            <person name="Ahmed I."/>
            <person name="Oshima K."/>
            <person name="Suda W."/>
            <person name="Kitamura K."/>
            <person name="Iida T."/>
            <person name="Ohmori Y."/>
            <person name="Fujiwara T."/>
            <person name="Hattori M."/>
            <person name="Ohkuma M."/>
        </authorList>
    </citation>
    <scope>NUCLEOTIDE SEQUENCE [LARGE SCALE GENOMIC DNA]</scope>
    <source>
        <strain evidence="2 3">JCM 21714</strain>
    </source>
</reference>
<sequence length="173" mass="19507">MSDNNLNKKAQDLLKLGYKEFINKKYESAEKLFKEAINLQPDSAEAHAWIAAVYGRKIDAVWSLTEKIELFPLLEKEINMALELDHTLPMARRMNGSKLLNTPDMLGGDPAAAIKEFQYCIDQGMNDIELWISIARSYIKIAAPVKAKEALKEAAKLEPKSKQIAELMQQVEG</sequence>
<evidence type="ECO:0000313" key="2">
    <source>
        <dbReference type="EMBL" id="GAE93919.1"/>
    </source>
</evidence>
<dbReference type="AlphaFoldDB" id="W4VMH7"/>
<feature type="repeat" description="TPR" evidence="1">
    <location>
        <begin position="10"/>
        <end position="43"/>
    </location>
</feature>
<dbReference type="InterPro" id="IPR019734">
    <property type="entry name" value="TPR_rpt"/>
</dbReference>
<comment type="caution">
    <text evidence="2">The sequence shown here is derived from an EMBL/GenBank/DDBJ whole genome shotgun (WGS) entry which is preliminary data.</text>
</comment>
<dbReference type="RefSeq" id="WP_035724408.1">
    <property type="nucleotide sequence ID" value="NZ_BAVS01000017.1"/>
</dbReference>
<evidence type="ECO:0000313" key="3">
    <source>
        <dbReference type="Proteomes" id="UP000019102"/>
    </source>
</evidence>
<dbReference type="OrthoDB" id="9803739at2"/>
<dbReference type="Pfam" id="PF13414">
    <property type="entry name" value="TPR_11"/>
    <property type="match status" value="1"/>
</dbReference>
<dbReference type="Proteomes" id="UP000019102">
    <property type="component" value="Unassembled WGS sequence"/>
</dbReference>
<dbReference type="InterPro" id="IPR011990">
    <property type="entry name" value="TPR-like_helical_dom_sf"/>
</dbReference>
<name>W4VMH7_9BACI</name>
<evidence type="ECO:0008006" key="4">
    <source>
        <dbReference type="Google" id="ProtNLM"/>
    </source>
</evidence>
<dbReference type="Pfam" id="PF14559">
    <property type="entry name" value="TPR_19"/>
    <property type="match status" value="1"/>
</dbReference>
<dbReference type="STRING" id="1298598.JCM21714_3038"/>
<dbReference type="PROSITE" id="PS50005">
    <property type="entry name" value="TPR"/>
    <property type="match status" value="1"/>
</dbReference>
<dbReference type="SMART" id="SM00028">
    <property type="entry name" value="TPR"/>
    <property type="match status" value="2"/>
</dbReference>
<dbReference type="EMBL" id="BAVS01000017">
    <property type="protein sequence ID" value="GAE93919.1"/>
    <property type="molecule type" value="Genomic_DNA"/>
</dbReference>
<protein>
    <recommendedName>
        <fullName evidence="4">Tetratricopeptide repeat protein</fullName>
    </recommendedName>
</protein>
<keyword evidence="3" id="KW-1185">Reference proteome</keyword>
<dbReference type="SUPFAM" id="SSF48452">
    <property type="entry name" value="TPR-like"/>
    <property type="match status" value="1"/>
</dbReference>
<dbReference type="Gene3D" id="1.25.40.10">
    <property type="entry name" value="Tetratricopeptide repeat domain"/>
    <property type="match status" value="1"/>
</dbReference>
<organism evidence="2 3">
    <name type="scientific">Gracilibacillus boraciitolerans JCM 21714</name>
    <dbReference type="NCBI Taxonomy" id="1298598"/>
    <lineage>
        <taxon>Bacteria</taxon>
        <taxon>Bacillati</taxon>
        <taxon>Bacillota</taxon>
        <taxon>Bacilli</taxon>
        <taxon>Bacillales</taxon>
        <taxon>Bacillaceae</taxon>
        <taxon>Gracilibacillus</taxon>
    </lineage>
</organism>
<keyword evidence="1" id="KW-0802">TPR repeat</keyword>
<evidence type="ECO:0000256" key="1">
    <source>
        <dbReference type="PROSITE-ProRule" id="PRU00339"/>
    </source>
</evidence>
<proteinExistence type="predicted"/>